<dbReference type="Gene3D" id="3.30.450.20">
    <property type="entry name" value="PAS domain"/>
    <property type="match status" value="1"/>
</dbReference>
<proteinExistence type="predicted"/>
<keyword evidence="12" id="KW-1133">Transmembrane helix</keyword>
<dbReference type="PANTHER" id="PTHR43047:SF72">
    <property type="entry name" value="OSMOSENSING HISTIDINE PROTEIN KINASE SLN1"/>
    <property type="match status" value="1"/>
</dbReference>
<evidence type="ECO:0000256" key="9">
    <source>
        <dbReference type="ARBA" id="ARBA00022840"/>
    </source>
</evidence>
<evidence type="ECO:0000256" key="3">
    <source>
        <dbReference type="ARBA" id="ARBA00012438"/>
    </source>
</evidence>
<sequence length="547" mass="58192">MTNAAGGPAGRANLERAVFQSQLPLAAAALLLICVEFVVQPSVVANPLFVAGATGIFVVTALAAVVPWGLLKRPWVAVLPAADMLAVTVLGHGSTDLTTGVLLAFPVIWLSTYFGFAGTIASAGASAALIWVAAALGGSVHDETAVPGLIVLPVTLTFIATVTYLRSKRSAAQLGLVRQQATLLEGAHHRARRQEQTLDAVLNSVDFGVVAFDSQGRETLANSTYRLLITQFGRPVGSGGALPTLYGPDRKTLVPEEERPYRQAVLGRAFDDVIVWVGEPGGRRKALSVSARQIVGPHGQNDGGIMVTRDVTREINAIQARDDLVASVSHELRTPLTFILGYLELALDDETIAPKTRAMLTVASTNSDRLLALIADLFTATSASDHSLLMSFTGCDMTEIVGDSIKAQQLLAEQRGITLELVTHAPHLLVADGFRLRQVIDNLLTNSIKYNKENGDVTVAVTATSTDVIVTVTDTGIGLSDEEQTQLFERYFRAESVRKSSIHGSGLGLSITRDIVRQHGGDLTVTSELGVGSKFTVRVPVEHLELA</sequence>
<evidence type="ECO:0000256" key="2">
    <source>
        <dbReference type="ARBA" id="ARBA00004236"/>
    </source>
</evidence>
<dbReference type="SUPFAM" id="SSF47384">
    <property type="entry name" value="Homodimeric domain of signal transducing histidine kinase"/>
    <property type="match status" value="1"/>
</dbReference>
<dbReference type="SMART" id="SM00388">
    <property type="entry name" value="HisKA"/>
    <property type="match status" value="1"/>
</dbReference>
<dbReference type="InterPro" id="IPR005467">
    <property type="entry name" value="His_kinase_dom"/>
</dbReference>
<evidence type="ECO:0000256" key="5">
    <source>
        <dbReference type="ARBA" id="ARBA00022553"/>
    </source>
</evidence>
<comment type="subcellular location">
    <subcellularLocation>
        <location evidence="2">Cell membrane</location>
    </subcellularLocation>
</comment>
<dbReference type="PANTHER" id="PTHR43047">
    <property type="entry name" value="TWO-COMPONENT HISTIDINE PROTEIN KINASE"/>
    <property type="match status" value="1"/>
</dbReference>
<keyword evidence="7" id="KW-0547">Nucleotide-binding</keyword>
<organism evidence="14 15">
    <name type="scientific">Subtercola vilae</name>
    <dbReference type="NCBI Taxonomy" id="2056433"/>
    <lineage>
        <taxon>Bacteria</taxon>
        <taxon>Bacillati</taxon>
        <taxon>Actinomycetota</taxon>
        <taxon>Actinomycetes</taxon>
        <taxon>Micrococcales</taxon>
        <taxon>Microbacteriaceae</taxon>
        <taxon>Subtercola</taxon>
    </lineage>
</organism>
<feature type="transmembrane region" description="Helical" evidence="12">
    <location>
        <begin position="145"/>
        <end position="165"/>
    </location>
</feature>
<reference evidence="14 15" key="1">
    <citation type="journal article" date="2019" name="Microorganisms">
        <title>Systematic Affiliation and Genome Analysis of Subtercola vilae DB165(T) with Particular Emphasis on Cold Adaptation of an Isolate from a High-Altitude Cold Volcano Lake.</title>
        <authorList>
            <person name="Villalobos A.S."/>
            <person name="Wiese J."/>
            <person name="Imhoff J.F."/>
            <person name="Dorador C."/>
            <person name="Keller A."/>
            <person name="Hentschel U."/>
        </authorList>
    </citation>
    <scope>NUCLEOTIDE SEQUENCE [LARGE SCALE GENOMIC DNA]</scope>
    <source>
        <strain evidence="14 15">DB165</strain>
    </source>
</reference>
<gene>
    <name evidence="14" type="ORF">D4765_17795</name>
</gene>
<dbReference type="Pfam" id="PF02518">
    <property type="entry name" value="HATPase_c"/>
    <property type="match status" value="1"/>
</dbReference>
<dbReference type="Gene3D" id="1.10.287.130">
    <property type="match status" value="1"/>
</dbReference>
<dbReference type="Pfam" id="PF00512">
    <property type="entry name" value="HisKA"/>
    <property type="match status" value="1"/>
</dbReference>
<dbReference type="CDD" id="cd00082">
    <property type="entry name" value="HisKA"/>
    <property type="match status" value="1"/>
</dbReference>
<dbReference type="SUPFAM" id="SSF55785">
    <property type="entry name" value="PYP-like sensor domain (PAS domain)"/>
    <property type="match status" value="1"/>
</dbReference>
<keyword evidence="4" id="KW-1003">Cell membrane</keyword>
<keyword evidence="12" id="KW-0812">Transmembrane</keyword>
<dbReference type="InterPro" id="IPR035965">
    <property type="entry name" value="PAS-like_dom_sf"/>
</dbReference>
<feature type="transmembrane region" description="Helical" evidence="12">
    <location>
        <begin position="48"/>
        <end position="69"/>
    </location>
</feature>
<keyword evidence="10" id="KW-0902">Two-component regulatory system</keyword>
<feature type="domain" description="Histidine kinase" evidence="13">
    <location>
        <begin position="327"/>
        <end position="543"/>
    </location>
</feature>
<feature type="transmembrane region" description="Helical" evidence="12">
    <location>
        <begin position="100"/>
        <end position="133"/>
    </location>
</feature>
<feature type="transmembrane region" description="Helical" evidence="12">
    <location>
        <begin position="21"/>
        <end position="39"/>
    </location>
</feature>
<dbReference type="EMBL" id="QYRT01000059">
    <property type="protein sequence ID" value="TIH29655.1"/>
    <property type="molecule type" value="Genomic_DNA"/>
</dbReference>
<keyword evidence="8 14" id="KW-0418">Kinase</keyword>
<evidence type="ECO:0000256" key="11">
    <source>
        <dbReference type="ARBA" id="ARBA00023136"/>
    </source>
</evidence>
<protein>
    <recommendedName>
        <fullName evidence="3">histidine kinase</fullName>
        <ecNumber evidence="3">2.7.13.3</ecNumber>
    </recommendedName>
</protein>
<evidence type="ECO:0000256" key="6">
    <source>
        <dbReference type="ARBA" id="ARBA00022679"/>
    </source>
</evidence>
<dbReference type="EC" id="2.7.13.3" evidence="3"/>
<accession>A0A4T2BEK4</accession>
<dbReference type="InterPro" id="IPR003594">
    <property type="entry name" value="HATPase_dom"/>
</dbReference>
<evidence type="ECO:0000256" key="1">
    <source>
        <dbReference type="ARBA" id="ARBA00000085"/>
    </source>
</evidence>
<dbReference type="InterPro" id="IPR036097">
    <property type="entry name" value="HisK_dim/P_sf"/>
</dbReference>
<keyword evidence="15" id="KW-1185">Reference proteome</keyword>
<evidence type="ECO:0000256" key="8">
    <source>
        <dbReference type="ARBA" id="ARBA00022777"/>
    </source>
</evidence>
<dbReference type="RefSeq" id="WP_136643653.1">
    <property type="nucleotide sequence ID" value="NZ_QYRT01000059.1"/>
</dbReference>
<dbReference type="GO" id="GO:0000155">
    <property type="term" value="F:phosphorelay sensor kinase activity"/>
    <property type="evidence" value="ECO:0007669"/>
    <property type="project" value="InterPro"/>
</dbReference>
<evidence type="ECO:0000256" key="7">
    <source>
        <dbReference type="ARBA" id="ARBA00022741"/>
    </source>
</evidence>
<evidence type="ECO:0000313" key="14">
    <source>
        <dbReference type="EMBL" id="TIH29655.1"/>
    </source>
</evidence>
<dbReference type="SUPFAM" id="SSF55874">
    <property type="entry name" value="ATPase domain of HSP90 chaperone/DNA topoisomerase II/histidine kinase"/>
    <property type="match status" value="1"/>
</dbReference>
<dbReference type="InterPro" id="IPR003661">
    <property type="entry name" value="HisK_dim/P_dom"/>
</dbReference>
<dbReference type="PROSITE" id="PS50109">
    <property type="entry name" value="HIS_KIN"/>
    <property type="match status" value="1"/>
</dbReference>
<keyword evidence="9" id="KW-0067">ATP-binding</keyword>
<dbReference type="GO" id="GO:0005886">
    <property type="term" value="C:plasma membrane"/>
    <property type="evidence" value="ECO:0007669"/>
    <property type="project" value="UniProtKB-SubCell"/>
</dbReference>
<dbReference type="PRINTS" id="PR00344">
    <property type="entry name" value="BCTRLSENSOR"/>
</dbReference>
<comment type="caution">
    <text evidence="14">The sequence shown here is derived from an EMBL/GenBank/DDBJ whole genome shotgun (WGS) entry which is preliminary data.</text>
</comment>
<evidence type="ECO:0000259" key="13">
    <source>
        <dbReference type="PROSITE" id="PS50109"/>
    </source>
</evidence>
<dbReference type="OrthoDB" id="9757990at2"/>
<evidence type="ECO:0000313" key="15">
    <source>
        <dbReference type="Proteomes" id="UP000306192"/>
    </source>
</evidence>
<keyword evidence="11 12" id="KW-0472">Membrane</keyword>
<keyword evidence="6" id="KW-0808">Transferase</keyword>
<comment type="catalytic activity">
    <reaction evidence="1">
        <text>ATP + protein L-histidine = ADP + protein N-phospho-L-histidine.</text>
        <dbReference type="EC" id="2.7.13.3"/>
    </reaction>
</comment>
<name>A0A4T2BEK4_9MICO</name>
<dbReference type="SMART" id="SM00387">
    <property type="entry name" value="HATPase_c"/>
    <property type="match status" value="1"/>
</dbReference>
<evidence type="ECO:0000256" key="10">
    <source>
        <dbReference type="ARBA" id="ARBA00023012"/>
    </source>
</evidence>
<dbReference type="FunFam" id="3.30.565.10:FF:000023">
    <property type="entry name" value="PAS domain-containing sensor histidine kinase"/>
    <property type="match status" value="1"/>
</dbReference>
<dbReference type="Proteomes" id="UP000306192">
    <property type="component" value="Unassembled WGS sequence"/>
</dbReference>
<dbReference type="InterPro" id="IPR036890">
    <property type="entry name" value="HATPase_C_sf"/>
</dbReference>
<evidence type="ECO:0000256" key="12">
    <source>
        <dbReference type="SAM" id="Phobius"/>
    </source>
</evidence>
<dbReference type="GO" id="GO:0009927">
    <property type="term" value="F:histidine phosphotransfer kinase activity"/>
    <property type="evidence" value="ECO:0007669"/>
    <property type="project" value="TreeGrafter"/>
</dbReference>
<dbReference type="AlphaFoldDB" id="A0A4T2BEK4"/>
<dbReference type="Gene3D" id="3.30.565.10">
    <property type="entry name" value="Histidine kinase-like ATPase, C-terminal domain"/>
    <property type="match status" value="1"/>
</dbReference>
<evidence type="ECO:0000256" key="4">
    <source>
        <dbReference type="ARBA" id="ARBA00022475"/>
    </source>
</evidence>
<dbReference type="GO" id="GO:0005524">
    <property type="term" value="F:ATP binding"/>
    <property type="evidence" value="ECO:0007669"/>
    <property type="project" value="UniProtKB-KW"/>
</dbReference>
<dbReference type="InterPro" id="IPR004358">
    <property type="entry name" value="Sig_transdc_His_kin-like_C"/>
</dbReference>
<keyword evidence="5" id="KW-0597">Phosphoprotein</keyword>